<evidence type="ECO:0000313" key="7">
    <source>
        <dbReference type="Proteomes" id="UP000007058"/>
    </source>
</evidence>
<evidence type="ECO:0000313" key="6">
    <source>
        <dbReference type="EMBL" id="BAE50769.1"/>
    </source>
</evidence>
<dbReference type="Proteomes" id="UP000007058">
    <property type="component" value="Chromosome"/>
</dbReference>
<feature type="domain" description="HAMP" evidence="5">
    <location>
        <begin position="215"/>
        <end position="268"/>
    </location>
</feature>
<organism evidence="6 7">
    <name type="scientific">Paramagnetospirillum magneticum (strain ATCC 700264 / AMB-1)</name>
    <name type="common">Magnetospirillum magneticum</name>
    <dbReference type="NCBI Taxonomy" id="342108"/>
    <lineage>
        <taxon>Bacteria</taxon>
        <taxon>Pseudomonadati</taxon>
        <taxon>Pseudomonadota</taxon>
        <taxon>Alphaproteobacteria</taxon>
        <taxon>Rhodospirillales</taxon>
        <taxon>Magnetospirillaceae</taxon>
        <taxon>Paramagnetospirillum</taxon>
    </lineage>
</organism>
<evidence type="ECO:0000259" key="5">
    <source>
        <dbReference type="PROSITE" id="PS50885"/>
    </source>
</evidence>
<evidence type="ECO:0000256" key="2">
    <source>
        <dbReference type="ARBA" id="ARBA00029447"/>
    </source>
</evidence>
<dbReference type="Pfam" id="PF00672">
    <property type="entry name" value="HAMP"/>
    <property type="match status" value="1"/>
</dbReference>
<dbReference type="GO" id="GO:0006935">
    <property type="term" value="P:chemotaxis"/>
    <property type="evidence" value="ECO:0007669"/>
    <property type="project" value="InterPro"/>
</dbReference>
<keyword evidence="1 3" id="KW-0807">Transducer</keyword>
<dbReference type="PANTHER" id="PTHR32089">
    <property type="entry name" value="METHYL-ACCEPTING CHEMOTAXIS PROTEIN MCPB"/>
    <property type="match status" value="1"/>
</dbReference>
<dbReference type="SUPFAM" id="SSF58104">
    <property type="entry name" value="Methyl-accepting chemotaxis protein (MCP) signaling domain"/>
    <property type="match status" value="1"/>
</dbReference>
<dbReference type="Pfam" id="PF00015">
    <property type="entry name" value="MCPsignal"/>
    <property type="match status" value="1"/>
</dbReference>
<dbReference type="AlphaFoldDB" id="Q2W5V6"/>
<proteinExistence type="inferred from homology"/>
<dbReference type="InterPro" id="IPR004089">
    <property type="entry name" value="MCPsignal_dom"/>
</dbReference>
<gene>
    <name evidence="6" type="ordered locus">amb1965</name>
</gene>
<sequence>MKEGPMTMNAQRSWWKDLKLRRKFSTVSLGFTLVLAGLIAFNVMVLRNQTQNSLVTDMAGRQRMLSQKFAKEVLLQSGGMVVDHQVTMRLMRDSLAALMEGGEAVINLDTGAKGELPPAPTLEIRAKLAEQASLLRQYDAAATALLALGAGDSRRADKLKELLGLQSQLSDTAETVVKMLSFQAEGAIRGMIGLEIIVGLICALSGLVVSSLIGRQIADPLAACAEAARKIAEGDLRIEPLEVSSTDEIGVLQQAFDEMLRSQRDIALQTRSACDALTAAAAAILSSAQEQAAGTKQQAAAVQEITTTVEEISLSGKQVAERSRQVAGTAEAVATSGNAGLHAVRDASQGMEAIREQTETVAENIITLSERTQAVGEIIATVNEIAEQSNLVALNAAIEAADAREQGRRFSVVAGEIKNLADQAKEATSQVRGILEQTQKGINTSVMLTEEALKRVELGREKSTMSEHVIRQMADNIQESVHAFQQIVGATNQQQIGLEQVTQALHEIRQASQQTAQTTAQLEKASLDLSQLGQTLSRTLEKYRL</sequence>
<dbReference type="PROSITE" id="PS50885">
    <property type="entry name" value="HAMP"/>
    <property type="match status" value="1"/>
</dbReference>
<dbReference type="SMART" id="SM00304">
    <property type="entry name" value="HAMP"/>
    <property type="match status" value="1"/>
</dbReference>
<dbReference type="InterPro" id="IPR004090">
    <property type="entry name" value="Chemotax_Me-accpt_rcpt"/>
</dbReference>
<dbReference type="Gene3D" id="1.10.287.950">
    <property type="entry name" value="Methyl-accepting chemotaxis protein"/>
    <property type="match status" value="1"/>
</dbReference>
<dbReference type="PRINTS" id="PR00260">
    <property type="entry name" value="CHEMTRNSDUCR"/>
</dbReference>
<dbReference type="KEGG" id="mag:amb1965"/>
<keyword evidence="7" id="KW-1185">Reference proteome</keyword>
<evidence type="ECO:0000259" key="4">
    <source>
        <dbReference type="PROSITE" id="PS50111"/>
    </source>
</evidence>
<dbReference type="GO" id="GO:0007165">
    <property type="term" value="P:signal transduction"/>
    <property type="evidence" value="ECO:0007669"/>
    <property type="project" value="UniProtKB-KW"/>
</dbReference>
<dbReference type="HOGENOM" id="CLU_000445_107_27_5"/>
<evidence type="ECO:0000256" key="3">
    <source>
        <dbReference type="PROSITE-ProRule" id="PRU00284"/>
    </source>
</evidence>
<dbReference type="GO" id="GO:0004888">
    <property type="term" value="F:transmembrane signaling receptor activity"/>
    <property type="evidence" value="ECO:0007669"/>
    <property type="project" value="InterPro"/>
</dbReference>
<dbReference type="InterPro" id="IPR003660">
    <property type="entry name" value="HAMP_dom"/>
</dbReference>
<accession>Q2W5V6</accession>
<dbReference type="SMART" id="SM00283">
    <property type="entry name" value="MA"/>
    <property type="match status" value="1"/>
</dbReference>
<dbReference type="PANTHER" id="PTHR32089:SF112">
    <property type="entry name" value="LYSOZYME-LIKE PROTEIN-RELATED"/>
    <property type="match status" value="1"/>
</dbReference>
<comment type="similarity">
    <text evidence="2">Belongs to the methyl-accepting chemotaxis (MCP) protein family.</text>
</comment>
<dbReference type="GO" id="GO:0016020">
    <property type="term" value="C:membrane"/>
    <property type="evidence" value="ECO:0007669"/>
    <property type="project" value="InterPro"/>
</dbReference>
<dbReference type="CDD" id="cd06225">
    <property type="entry name" value="HAMP"/>
    <property type="match status" value="1"/>
</dbReference>
<protein>
    <submittedName>
        <fullName evidence="6">Methyl-accepting chemotaxis protein</fullName>
    </submittedName>
</protein>
<dbReference type="PROSITE" id="PS50111">
    <property type="entry name" value="CHEMOTAXIS_TRANSDUC_2"/>
    <property type="match status" value="1"/>
</dbReference>
<dbReference type="EMBL" id="AP007255">
    <property type="protein sequence ID" value="BAE50769.1"/>
    <property type="molecule type" value="Genomic_DNA"/>
</dbReference>
<dbReference type="STRING" id="342108.amb1965"/>
<dbReference type="Gene3D" id="6.10.340.10">
    <property type="match status" value="1"/>
</dbReference>
<name>Q2W5V6_PARM1</name>
<reference evidence="6 7" key="1">
    <citation type="journal article" date="2005" name="DNA Res.">
        <title>Complete genome sequence of the facultative anaerobic magnetotactic bacterium Magnetospirillum sp. strain AMB-1.</title>
        <authorList>
            <person name="Matsunaga T."/>
            <person name="Okamura Y."/>
            <person name="Fukuda Y."/>
            <person name="Wahyudi A.T."/>
            <person name="Murase Y."/>
            <person name="Takeyama H."/>
        </authorList>
    </citation>
    <scope>NUCLEOTIDE SEQUENCE [LARGE SCALE GENOMIC DNA]</scope>
    <source>
        <strain evidence="7">ATCC 700264 / AMB-1</strain>
    </source>
</reference>
<feature type="domain" description="Methyl-accepting transducer" evidence="4">
    <location>
        <begin position="273"/>
        <end position="509"/>
    </location>
</feature>
<evidence type="ECO:0000256" key="1">
    <source>
        <dbReference type="ARBA" id="ARBA00023224"/>
    </source>
</evidence>